<protein>
    <submittedName>
        <fullName evidence="2">Uncharacterized protein</fullName>
    </submittedName>
</protein>
<sequence>MTAYVITSVLSGLLAGAYGLVAYGSGIWSILGWYLAGGWAGFLIMIVLVMTVGAARRLQGADLGARA</sequence>
<name>A0A2M8IZ93_9RHOB</name>
<feature type="transmembrane region" description="Helical" evidence="1">
    <location>
        <begin position="29"/>
        <end position="49"/>
    </location>
</feature>
<keyword evidence="1" id="KW-0472">Membrane</keyword>
<dbReference type="AlphaFoldDB" id="A0A2M8IZ93"/>
<keyword evidence="1" id="KW-1133">Transmembrane helix</keyword>
<dbReference type="Proteomes" id="UP000231553">
    <property type="component" value="Unassembled WGS sequence"/>
</dbReference>
<evidence type="ECO:0000313" key="2">
    <source>
        <dbReference type="EMBL" id="PJE35818.1"/>
    </source>
</evidence>
<keyword evidence="1" id="KW-0812">Transmembrane</keyword>
<reference evidence="2 3" key="1">
    <citation type="journal article" date="2018" name="Int. J. Syst. Evol. Microbiol.">
        <title>Pseudooceanicola lipolyticus sp. nov., a marine alphaproteobacterium, reclassification of Oceanicola flagellatus as Pseudooceanicola flagellatus comb. nov. and emended description of the genus Pseudooceanicola.</title>
        <authorList>
            <person name="Huang M.-M."/>
            <person name="Guo L.-L."/>
            <person name="Wu Y.-H."/>
            <person name="Lai Q.-L."/>
            <person name="Shao Z.-Z."/>
            <person name="Wang C.-S."/>
            <person name="Wu M."/>
            <person name="Xu X.-W."/>
        </authorList>
    </citation>
    <scope>NUCLEOTIDE SEQUENCE [LARGE SCALE GENOMIC DNA]</scope>
    <source>
        <strain evidence="2 3">157</strain>
    </source>
</reference>
<organism evidence="2 3">
    <name type="scientific">Pseudooceanicola lipolyticus</name>
    <dbReference type="NCBI Taxonomy" id="2029104"/>
    <lineage>
        <taxon>Bacteria</taxon>
        <taxon>Pseudomonadati</taxon>
        <taxon>Pseudomonadota</taxon>
        <taxon>Alphaproteobacteria</taxon>
        <taxon>Rhodobacterales</taxon>
        <taxon>Paracoccaceae</taxon>
        <taxon>Pseudooceanicola</taxon>
    </lineage>
</organism>
<comment type="caution">
    <text evidence="2">The sequence shown here is derived from an EMBL/GenBank/DDBJ whole genome shotgun (WGS) entry which is preliminary data.</text>
</comment>
<dbReference type="OrthoDB" id="9944854at2"/>
<keyword evidence="3" id="KW-1185">Reference proteome</keyword>
<gene>
    <name evidence="2" type="ORF">CVM52_15135</name>
</gene>
<evidence type="ECO:0000256" key="1">
    <source>
        <dbReference type="SAM" id="Phobius"/>
    </source>
</evidence>
<dbReference type="EMBL" id="PGTB01000069">
    <property type="protein sequence ID" value="PJE35818.1"/>
    <property type="molecule type" value="Genomic_DNA"/>
</dbReference>
<accession>A0A2M8IZ93</accession>
<dbReference type="RefSeq" id="WP_133119857.1">
    <property type="nucleotide sequence ID" value="NZ_PGTB01000069.1"/>
</dbReference>
<evidence type="ECO:0000313" key="3">
    <source>
        <dbReference type="Proteomes" id="UP000231553"/>
    </source>
</evidence>
<proteinExistence type="predicted"/>